<dbReference type="Proteomes" id="UP000478052">
    <property type="component" value="Unassembled WGS sequence"/>
</dbReference>
<protein>
    <submittedName>
        <fullName evidence="2">Histidine--tRNA ligase</fullName>
    </submittedName>
</protein>
<keyword evidence="1" id="KW-0472">Membrane</keyword>
<evidence type="ECO:0000256" key="1">
    <source>
        <dbReference type="SAM" id="Phobius"/>
    </source>
</evidence>
<keyword evidence="2" id="KW-0436">Ligase</keyword>
<comment type="caution">
    <text evidence="2">The sequence shown here is derived from an EMBL/GenBank/DDBJ whole genome shotgun (WGS) entry which is preliminary data.</text>
</comment>
<accession>A0A6G0ZKD4</accession>
<dbReference type="GO" id="GO:0016874">
    <property type="term" value="F:ligase activity"/>
    <property type="evidence" value="ECO:0007669"/>
    <property type="project" value="UniProtKB-KW"/>
</dbReference>
<sequence>MRYTFLFAIMHIYLFVLALCFKVLPKFVLSAMPILHANALLKKFSNVNLVKTKTRNRLITGTLNGILLADQTIKLSGLKFM</sequence>
<evidence type="ECO:0000313" key="3">
    <source>
        <dbReference type="Proteomes" id="UP000478052"/>
    </source>
</evidence>
<name>A0A6G0ZKD4_APHCR</name>
<keyword evidence="3" id="KW-1185">Reference proteome</keyword>
<feature type="transmembrane region" description="Helical" evidence="1">
    <location>
        <begin position="6"/>
        <end position="24"/>
    </location>
</feature>
<keyword evidence="1" id="KW-0812">Transmembrane</keyword>
<gene>
    <name evidence="2" type="ORF">FWK35_00002552</name>
</gene>
<keyword evidence="1" id="KW-1133">Transmembrane helix</keyword>
<reference evidence="2 3" key="1">
    <citation type="submission" date="2019-08" db="EMBL/GenBank/DDBJ databases">
        <title>Whole genome of Aphis craccivora.</title>
        <authorList>
            <person name="Voronova N.V."/>
            <person name="Shulinski R.S."/>
            <person name="Bandarenka Y.V."/>
            <person name="Zhorov D.G."/>
            <person name="Warner D."/>
        </authorList>
    </citation>
    <scope>NUCLEOTIDE SEQUENCE [LARGE SCALE GENOMIC DNA]</scope>
    <source>
        <strain evidence="2">180601</strain>
        <tissue evidence="2">Whole Body</tissue>
    </source>
</reference>
<dbReference type="EMBL" id="VUJU01000289">
    <property type="protein sequence ID" value="KAF0771476.1"/>
    <property type="molecule type" value="Genomic_DNA"/>
</dbReference>
<evidence type="ECO:0000313" key="2">
    <source>
        <dbReference type="EMBL" id="KAF0771476.1"/>
    </source>
</evidence>
<proteinExistence type="predicted"/>
<organism evidence="2 3">
    <name type="scientific">Aphis craccivora</name>
    <name type="common">Cowpea aphid</name>
    <dbReference type="NCBI Taxonomy" id="307492"/>
    <lineage>
        <taxon>Eukaryota</taxon>
        <taxon>Metazoa</taxon>
        <taxon>Ecdysozoa</taxon>
        <taxon>Arthropoda</taxon>
        <taxon>Hexapoda</taxon>
        <taxon>Insecta</taxon>
        <taxon>Pterygota</taxon>
        <taxon>Neoptera</taxon>
        <taxon>Paraneoptera</taxon>
        <taxon>Hemiptera</taxon>
        <taxon>Sternorrhyncha</taxon>
        <taxon>Aphidomorpha</taxon>
        <taxon>Aphidoidea</taxon>
        <taxon>Aphididae</taxon>
        <taxon>Aphidini</taxon>
        <taxon>Aphis</taxon>
        <taxon>Aphis</taxon>
    </lineage>
</organism>
<dbReference type="OrthoDB" id="10023262at2759"/>
<dbReference type="AlphaFoldDB" id="A0A6G0ZKD4"/>